<organism evidence="2">
    <name type="scientific">Arundo donax</name>
    <name type="common">Giant reed</name>
    <name type="synonym">Donax arundinaceus</name>
    <dbReference type="NCBI Taxonomy" id="35708"/>
    <lineage>
        <taxon>Eukaryota</taxon>
        <taxon>Viridiplantae</taxon>
        <taxon>Streptophyta</taxon>
        <taxon>Embryophyta</taxon>
        <taxon>Tracheophyta</taxon>
        <taxon>Spermatophyta</taxon>
        <taxon>Magnoliopsida</taxon>
        <taxon>Liliopsida</taxon>
        <taxon>Poales</taxon>
        <taxon>Poaceae</taxon>
        <taxon>PACMAD clade</taxon>
        <taxon>Arundinoideae</taxon>
        <taxon>Arundineae</taxon>
        <taxon>Arundo</taxon>
    </lineage>
</organism>
<proteinExistence type="predicted"/>
<accession>A0A0A9H995</accession>
<name>A0A0A9H995_ARUDO</name>
<dbReference type="EMBL" id="GBRH01166480">
    <property type="protein sequence ID" value="JAE31416.1"/>
    <property type="molecule type" value="Transcribed_RNA"/>
</dbReference>
<feature type="region of interest" description="Disordered" evidence="1">
    <location>
        <begin position="1"/>
        <end position="25"/>
    </location>
</feature>
<reference evidence="2" key="1">
    <citation type="submission" date="2014-09" db="EMBL/GenBank/DDBJ databases">
        <authorList>
            <person name="Magalhaes I.L.F."/>
            <person name="Oliveira U."/>
            <person name="Santos F.R."/>
            <person name="Vidigal T.H.D.A."/>
            <person name="Brescovit A.D."/>
            <person name="Santos A.J."/>
        </authorList>
    </citation>
    <scope>NUCLEOTIDE SEQUENCE</scope>
    <source>
        <tissue evidence="2">Shoot tissue taken approximately 20 cm above the soil surface</tissue>
    </source>
</reference>
<reference evidence="2" key="2">
    <citation type="journal article" date="2015" name="Data Brief">
        <title>Shoot transcriptome of the giant reed, Arundo donax.</title>
        <authorList>
            <person name="Barrero R.A."/>
            <person name="Guerrero F.D."/>
            <person name="Moolhuijzen P."/>
            <person name="Goolsby J.A."/>
            <person name="Tidwell J."/>
            <person name="Bellgard S.E."/>
            <person name="Bellgard M.I."/>
        </authorList>
    </citation>
    <scope>NUCLEOTIDE SEQUENCE</scope>
    <source>
        <tissue evidence="2">Shoot tissue taken approximately 20 cm above the soil surface</tissue>
    </source>
</reference>
<evidence type="ECO:0000256" key="1">
    <source>
        <dbReference type="SAM" id="MobiDB-lite"/>
    </source>
</evidence>
<dbReference type="AlphaFoldDB" id="A0A0A9H995"/>
<protein>
    <submittedName>
        <fullName evidence="2">Uncharacterized protein</fullName>
    </submittedName>
</protein>
<sequence length="25" mass="2754">MQWKVSAATARRSSVPAAQPVREKV</sequence>
<dbReference type="EMBL" id="GBRH01184928">
    <property type="protein sequence ID" value="JAE12968.1"/>
    <property type="molecule type" value="Transcribed_RNA"/>
</dbReference>
<evidence type="ECO:0000313" key="2">
    <source>
        <dbReference type="EMBL" id="JAE31416.1"/>
    </source>
</evidence>